<organism evidence="1 2">
    <name type="scientific">Dreissena polymorpha</name>
    <name type="common">Zebra mussel</name>
    <name type="synonym">Mytilus polymorpha</name>
    <dbReference type="NCBI Taxonomy" id="45954"/>
    <lineage>
        <taxon>Eukaryota</taxon>
        <taxon>Metazoa</taxon>
        <taxon>Spiralia</taxon>
        <taxon>Lophotrochozoa</taxon>
        <taxon>Mollusca</taxon>
        <taxon>Bivalvia</taxon>
        <taxon>Autobranchia</taxon>
        <taxon>Heteroconchia</taxon>
        <taxon>Euheterodonta</taxon>
        <taxon>Imparidentia</taxon>
        <taxon>Neoheterodontei</taxon>
        <taxon>Myida</taxon>
        <taxon>Dreissenoidea</taxon>
        <taxon>Dreissenidae</taxon>
        <taxon>Dreissena</taxon>
    </lineage>
</organism>
<gene>
    <name evidence="1" type="ORF">DPMN_118878</name>
</gene>
<dbReference type="AlphaFoldDB" id="A0A9D4GHU1"/>
<comment type="caution">
    <text evidence="1">The sequence shown here is derived from an EMBL/GenBank/DDBJ whole genome shotgun (WGS) entry which is preliminary data.</text>
</comment>
<protein>
    <submittedName>
        <fullName evidence="1">Uncharacterized protein</fullName>
    </submittedName>
</protein>
<dbReference type="EMBL" id="JAIWYP010000005">
    <property type="protein sequence ID" value="KAH3817345.1"/>
    <property type="molecule type" value="Genomic_DNA"/>
</dbReference>
<accession>A0A9D4GHU1</accession>
<reference evidence="1" key="1">
    <citation type="journal article" date="2019" name="bioRxiv">
        <title>The Genome of the Zebra Mussel, Dreissena polymorpha: A Resource for Invasive Species Research.</title>
        <authorList>
            <person name="McCartney M.A."/>
            <person name="Auch B."/>
            <person name="Kono T."/>
            <person name="Mallez S."/>
            <person name="Zhang Y."/>
            <person name="Obille A."/>
            <person name="Becker A."/>
            <person name="Abrahante J.E."/>
            <person name="Garbe J."/>
            <person name="Badalamenti J.P."/>
            <person name="Herman A."/>
            <person name="Mangelson H."/>
            <person name="Liachko I."/>
            <person name="Sullivan S."/>
            <person name="Sone E.D."/>
            <person name="Koren S."/>
            <person name="Silverstein K.A.T."/>
            <person name="Beckman K.B."/>
            <person name="Gohl D.M."/>
        </authorList>
    </citation>
    <scope>NUCLEOTIDE SEQUENCE</scope>
    <source>
        <strain evidence="1">Duluth1</strain>
        <tissue evidence="1">Whole animal</tissue>
    </source>
</reference>
<dbReference type="Proteomes" id="UP000828390">
    <property type="component" value="Unassembled WGS sequence"/>
</dbReference>
<name>A0A9D4GHU1_DREPO</name>
<reference evidence="1" key="2">
    <citation type="submission" date="2020-11" db="EMBL/GenBank/DDBJ databases">
        <authorList>
            <person name="McCartney M.A."/>
            <person name="Auch B."/>
            <person name="Kono T."/>
            <person name="Mallez S."/>
            <person name="Becker A."/>
            <person name="Gohl D.M."/>
            <person name="Silverstein K.A.T."/>
            <person name="Koren S."/>
            <person name="Bechman K.B."/>
            <person name="Herman A."/>
            <person name="Abrahante J.E."/>
            <person name="Garbe J."/>
        </authorList>
    </citation>
    <scope>NUCLEOTIDE SEQUENCE</scope>
    <source>
        <strain evidence="1">Duluth1</strain>
        <tissue evidence="1">Whole animal</tissue>
    </source>
</reference>
<sequence>MLLNPSVNEDCYTFPTKSTRSTSTYGTFRPQEPLMATIIRQKLLGLNTSSCMTLCKTVLQGTL</sequence>
<keyword evidence="2" id="KW-1185">Reference proteome</keyword>
<evidence type="ECO:0000313" key="2">
    <source>
        <dbReference type="Proteomes" id="UP000828390"/>
    </source>
</evidence>
<proteinExistence type="predicted"/>
<evidence type="ECO:0000313" key="1">
    <source>
        <dbReference type="EMBL" id="KAH3817345.1"/>
    </source>
</evidence>